<proteinExistence type="predicted"/>
<feature type="compositionally biased region" description="Basic and acidic residues" evidence="1">
    <location>
        <begin position="43"/>
        <end position="70"/>
    </location>
</feature>
<dbReference type="Gene3D" id="1.10.1540.10">
    <property type="entry name" value="BEACH domain"/>
    <property type="match status" value="1"/>
</dbReference>
<name>A0A183PB24_9TREM</name>
<dbReference type="InterPro" id="IPR000409">
    <property type="entry name" value="BEACH_dom"/>
</dbReference>
<evidence type="ECO:0000313" key="2">
    <source>
        <dbReference type="EMBL" id="VDP58531.1"/>
    </source>
</evidence>
<evidence type="ECO:0000256" key="1">
    <source>
        <dbReference type="SAM" id="MobiDB-lite"/>
    </source>
</evidence>
<feature type="region of interest" description="Disordered" evidence="1">
    <location>
        <begin position="233"/>
        <end position="262"/>
    </location>
</feature>
<dbReference type="InterPro" id="IPR036372">
    <property type="entry name" value="BEACH_dom_sf"/>
</dbReference>
<reference evidence="2 3" key="1">
    <citation type="submission" date="2018-11" db="EMBL/GenBank/DDBJ databases">
        <authorList>
            <consortium name="Pathogen Informatics"/>
        </authorList>
    </citation>
    <scope>NUCLEOTIDE SEQUENCE [LARGE SCALE GENOMIC DNA]</scope>
    <source>
        <strain>Denwood</strain>
        <strain evidence="3">Zambia</strain>
    </source>
</reference>
<feature type="compositionally biased region" description="Basic and acidic residues" evidence="1">
    <location>
        <begin position="81"/>
        <end position="121"/>
    </location>
</feature>
<dbReference type="Proteomes" id="UP000269396">
    <property type="component" value="Unassembled WGS sequence"/>
</dbReference>
<sequence length="482" mass="55185">MSRQFYCMERKIGELRKQSSRRYRCLFRVVFAKYLGHYQQQPKLRENKPDSSRGRNQEEVLEVDRIHIEESTNLCHKARPHHLESSRPNDDKEAKEEHITSRNGDRNEKNEQQLNRTRKEGLGQSELVGECRLVAYAPLGVTGVNFDLGFRQYNQNRIHDVELPNWASTPEEFIRKHRGALESDYVPHPKRLTYSEWLSILIHQCRLPVISLLTYTNLKHDNSIHKHNSLIQSTSTTTATTTTNTTNSSSSSSSTSTTPNSTKPTTFFQRLLSDNNPNDYFHSIFNTHTLFDKIEFINHKWCTIKHSNINDIGISIETLKLKENTITQLNSIYLIVIPAFCCPSKQESTLVNTINKDLSYTDIYRSTNLLKTRLFSTGNSSMLSAVAAAAAAGLVTTTMAATTTTPPPPLPLTTTTISENQLPKSNWERLASAVFTINSRGIIDRYFWIPTDQQSIEYKNNNIEPLEQYGLFYDSYRSSQYG</sequence>
<keyword evidence="3" id="KW-1185">Reference proteome</keyword>
<evidence type="ECO:0000313" key="3">
    <source>
        <dbReference type="Proteomes" id="UP000269396"/>
    </source>
</evidence>
<dbReference type="STRING" id="31246.A0A183PB24"/>
<dbReference type="EMBL" id="UZAL01031584">
    <property type="protein sequence ID" value="VDP58531.1"/>
    <property type="molecule type" value="Genomic_DNA"/>
</dbReference>
<dbReference type="PANTHER" id="PTHR13743:SF123">
    <property type="entry name" value="PROTEIN FAN"/>
    <property type="match status" value="1"/>
</dbReference>
<dbReference type="PANTHER" id="PTHR13743">
    <property type="entry name" value="BEIGE/BEACH-RELATED"/>
    <property type="match status" value="1"/>
</dbReference>
<dbReference type="InterPro" id="IPR050865">
    <property type="entry name" value="BEACH_Domain"/>
</dbReference>
<accession>A0A183PB24</accession>
<dbReference type="Pfam" id="PF02138">
    <property type="entry name" value="Beach"/>
    <property type="match status" value="1"/>
</dbReference>
<organism evidence="2 3">
    <name type="scientific">Schistosoma mattheei</name>
    <dbReference type="NCBI Taxonomy" id="31246"/>
    <lineage>
        <taxon>Eukaryota</taxon>
        <taxon>Metazoa</taxon>
        <taxon>Spiralia</taxon>
        <taxon>Lophotrochozoa</taxon>
        <taxon>Platyhelminthes</taxon>
        <taxon>Trematoda</taxon>
        <taxon>Digenea</taxon>
        <taxon>Strigeidida</taxon>
        <taxon>Schistosomatoidea</taxon>
        <taxon>Schistosomatidae</taxon>
        <taxon>Schistosoma</taxon>
    </lineage>
</organism>
<dbReference type="SUPFAM" id="SSF81837">
    <property type="entry name" value="BEACH domain"/>
    <property type="match status" value="1"/>
</dbReference>
<gene>
    <name evidence="2" type="ORF">SMTD_LOCUS11561</name>
</gene>
<dbReference type="AlphaFoldDB" id="A0A183PB24"/>
<feature type="region of interest" description="Disordered" evidence="1">
    <location>
        <begin position="42"/>
        <end position="121"/>
    </location>
</feature>
<protein>
    <submittedName>
        <fullName evidence="2">Uncharacterized protein</fullName>
    </submittedName>
</protein>